<evidence type="ECO:0000313" key="2">
    <source>
        <dbReference type="EMBL" id="KAJ8364614.1"/>
    </source>
</evidence>
<accession>A0A9Q1FRA7</accession>
<dbReference type="InterPro" id="IPR041577">
    <property type="entry name" value="RT_RNaseH_2"/>
</dbReference>
<dbReference type="EMBL" id="JAINUF010000004">
    <property type="protein sequence ID" value="KAJ8364614.1"/>
    <property type="molecule type" value="Genomic_DNA"/>
</dbReference>
<dbReference type="AlphaFoldDB" id="A0A9Q1FRA7"/>
<feature type="domain" description="Reverse transcriptase/retrotransposon-derived protein RNase H-like" evidence="1">
    <location>
        <begin position="104"/>
        <end position="200"/>
    </location>
</feature>
<sequence length="219" mass="24735">MDYRRHNAVTHCDAYHLPRIEESLTGLKRAEWYSTLDLASGYWQVEVDPADLYHFNRMQGGGDGPGEDRSGLGVATARDGVSAPIKQLLVVTTARRKKTQPITWTEECQQVFEELKRALLTAPVLAFADFTLPFRLYTSLDGLGAALVQVQDGQERVIAYTSRSLHPPERNDQNYSSFKLELLALKWAMTDYLWGDQVTVFTDNNPLVHLDMARSGRCN</sequence>
<comment type="caution">
    <text evidence="2">The sequence shown here is derived from an EMBL/GenBank/DDBJ whole genome shotgun (WGS) entry which is preliminary data.</text>
</comment>
<dbReference type="PANTHER" id="PTHR33064:SF37">
    <property type="entry name" value="RIBONUCLEASE H"/>
    <property type="match status" value="1"/>
</dbReference>
<evidence type="ECO:0000259" key="1">
    <source>
        <dbReference type="Pfam" id="PF17919"/>
    </source>
</evidence>
<dbReference type="InterPro" id="IPR043502">
    <property type="entry name" value="DNA/RNA_pol_sf"/>
</dbReference>
<dbReference type="OrthoDB" id="4369127at2759"/>
<name>A0A9Q1FRA7_SYNKA</name>
<dbReference type="InterPro" id="IPR051320">
    <property type="entry name" value="Viral_Replic_Matur_Polypro"/>
</dbReference>
<dbReference type="Proteomes" id="UP001152622">
    <property type="component" value="Chromosome 4"/>
</dbReference>
<gene>
    <name evidence="2" type="ORF">SKAU_G00134450</name>
</gene>
<evidence type="ECO:0000313" key="3">
    <source>
        <dbReference type="Proteomes" id="UP001152622"/>
    </source>
</evidence>
<dbReference type="SUPFAM" id="SSF56672">
    <property type="entry name" value="DNA/RNA polymerases"/>
    <property type="match status" value="2"/>
</dbReference>
<proteinExistence type="predicted"/>
<dbReference type="Gene3D" id="3.10.10.10">
    <property type="entry name" value="HIV Type 1 Reverse Transcriptase, subunit A, domain 1"/>
    <property type="match status" value="1"/>
</dbReference>
<keyword evidence="3" id="KW-1185">Reference proteome</keyword>
<dbReference type="Gene3D" id="3.30.70.270">
    <property type="match status" value="2"/>
</dbReference>
<dbReference type="InterPro" id="IPR043128">
    <property type="entry name" value="Rev_trsase/Diguanyl_cyclase"/>
</dbReference>
<dbReference type="Pfam" id="PF17919">
    <property type="entry name" value="RT_RNaseH_2"/>
    <property type="match status" value="1"/>
</dbReference>
<organism evidence="2 3">
    <name type="scientific">Synaphobranchus kaupii</name>
    <name type="common">Kaup's arrowtooth eel</name>
    <dbReference type="NCBI Taxonomy" id="118154"/>
    <lineage>
        <taxon>Eukaryota</taxon>
        <taxon>Metazoa</taxon>
        <taxon>Chordata</taxon>
        <taxon>Craniata</taxon>
        <taxon>Vertebrata</taxon>
        <taxon>Euteleostomi</taxon>
        <taxon>Actinopterygii</taxon>
        <taxon>Neopterygii</taxon>
        <taxon>Teleostei</taxon>
        <taxon>Anguilliformes</taxon>
        <taxon>Synaphobranchidae</taxon>
        <taxon>Synaphobranchus</taxon>
    </lineage>
</organism>
<protein>
    <recommendedName>
        <fullName evidence="1">Reverse transcriptase/retrotransposon-derived protein RNase H-like domain-containing protein</fullName>
    </recommendedName>
</protein>
<dbReference type="PANTHER" id="PTHR33064">
    <property type="entry name" value="POL PROTEIN"/>
    <property type="match status" value="1"/>
</dbReference>
<dbReference type="FunFam" id="3.10.20.370:FF:000001">
    <property type="entry name" value="Retrovirus-related Pol polyprotein from transposon 17.6-like protein"/>
    <property type="match status" value="1"/>
</dbReference>
<reference evidence="2" key="1">
    <citation type="journal article" date="2023" name="Science">
        <title>Genome structures resolve the early diversification of teleost fishes.</title>
        <authorList>
            <person name="Parey E."/>
            <person name="Louis A."/>
            <person name="Montfort J."/>
            <person name="Bouchez O."/>
            <person name="Roques C."/>
            <person name="Iampietro C."/>
            <person name="Lluch J."/>
            <person name="Castinel A."/>
            <person name="Donnadieu C."/>
            <person name="Desvignes T."/>
            <person name="Floi Bucao C."/>
            <person name="Jouanno E."/>
            <person name="Wen M."/>
            <person name="Mejri S."/>
            <person name="Dirks R."/>
            <person name="Jansen H."/>
            <person name="Henkel C."/>
            <person name="Chen W.J."/>
            <person name="Zahm M."/>
            <person name="Cabau C."/>
            <person name="Klopp C."/>
            <person name="Thompson A.W."/>
            <person name="Robinson-Rechavi M."/>
            <person name="Braasch I."/>
            <person name="Lecointre G."/>
            <person name="Bobe J."/>
            <person name="Postlethwait J.H."/>
            <person name="Berthelot C."/>
            <person name="Roest Crollius H."/>
            <person name="Guiguen Y."/>
        </authorList>
    </citation>
    <scope>NUCLEOTIDE SEQUENCE</scope>
    <source>
        <tissue evidence="2">Blood</tissue>
    </source>
</reference>